<accession>A0A9N9DXD0</accession>
<sequence>MPKFLNIKPTPGAVKLITYLKANRVPLVIVTSSSRKNFDVKARKNKDLLNMFDHIICSDDVNNGKPELNIFIKACEILENPPPEECLIFKDLINGVIATQKANMRVIWVPNKFITKVDDVVMSLLDFKPEKFKLLPFDMNL</sequence>
<dbReference type="NCBIfam" id="TIGR01549">
    <property type="entry name" value="HAD-SF-IA-v1"/>
    <property type="match status" value="1"/>
</dbReference>
<organism evidence="1 2">
    <name type="scientific">Dentiscutata erythropus</name>
    <dbReference type="NCBI Taxonomy" id="1348616"/>
    <lineage>
        <taxon>Eukaryota</taxon>
        <taxon>Fungi</taxon>
        <taxon>Fungi incertae sedis</taxon>
        <taxon>Mucoromycota</taxon>
        <taxon>Glomeromycotina</taxon>
        <taxon>Glomeromycetes</taxon>
        <taxon>Diversisporales</taxon>
        <taxon>Gigasporaceae</taxon>
        <taxon>Dentiscutata</taxon>
    </lineage>
</organism>
<dbReference type="Pfam" id="PF13419">
    <property type="entry name" value="HAD_2"/>
    <property type="match status" value="1"/>
</dbReference>
<dbReference type="PANTHER" id="PTHR18901:SF38">
    <property type="entry name" value="PSEUDOURIDINE-5'-PHOSPHATASE"/>
    <property type="match status" value="1"/>
</dbReference>
<evidence type="ECO:0000313" key="1">
    <source>
        <dbReference type="EMBL" id="CAG8651585.1"/>
    </source>
</evidence>
<dbReference type="SUPFAM" id="SSF56784">
    <property type="entry name" value="HAD-like"/>
    <property type="match status" value="1"/>
</dbReference>
<dbReference type="OrthoDB" id="40579at2759"/>
<dbReference type="NCBIfam" id="TIGR01509">
    <property type="entry name" value="HAD-SF-IA-v3"/>
    <property type="match status" value="1"/>
</dbReference>
<reference evidence="1" key="1">
    <citation type="submission" date="2021-06" db="EMBL/GenBank/DDBJ databases">
        <authorList>
            <person name="Kallberg Y."/>
            <person name="Tangrot J."/>
            <person name="Rosling A."/>
        </authorList>
    </citation>
    <scope>NUCLEOTIDE SEQUENCE</scope>
    <source>
        <strain evidence="1">MA453B</strain>
    </source>
</reference>
<dbReference type="InterPro" id="IPR036412">
    <property type="entry name" value="HAD-like_sf"/>
</dbReference>
<protein>
    <submittedName>
        <fullName evidence="1">1373_t:CDS:1</fullName>
    </submittedName>
</protein>
<gene>
    <name evidence="1" type="ORF">DERYTH_LOCUS10211</name>
</gene>
<comment type="caution">
    <text evidence="1">The sequence shown here is derived from an EMBL/GenBank/DDBJ whole genome shotgun (WGS) entry which is preliminary data.</text>
</comment>
<dbReference type="InterPro" id="IPR006439">
    <property type="entry name" value="HAD-SF_hydro_IA"/>
</dbReference>
<dbReference type="Gene3D" id="3.40.50.1000">
    <property type="entry name" value="HAD superfamily/HAD-like"/>
    <property type="match status" value="1"/>
</dbReference>
<dbReference type="EMBL" id="CAJVPY010005846">
    <property type="protein sequence ID" value="CAG8651585.1"/>
    <property type="molecule type" value="Genomic_DNA"/>
</dbReference>
<proteinExistence type="predicted"/>
<name>A0A9N9DXD0_9GLOM</name>
<dbReference type="AlphaFoldDB" id="A0A9N9DXD0"/>
<dbReference type="GO" id="GO:0016791">
    <property type="term" value="F:phosphatase activity"/>
    <property type="evidence" value="ECO:0007669"/>
    <property type="project" value="UniProtKB-ARBA"/>
</dbReference>
<dbReference type="InterPro" id="IPR023214">
    <property type="entry name" value="HAD_sf"/>
</dbReference>
<evidence type="ECO:0000313" key="2">
    <source>
        <dbReference type="Proteomes" id="UP000789405"/>
    </source>
</evidence>
<dbReference type="InterPro" id="IPR041492">
    <property type="entry name" value="HAD_2"/>
</dbReference>
<keyword evidence="2" id="KW-1185">Reference proteome</keyword>
<dbReference type="Proteomes" id="UP000789405">
    <property type="component" value="Unassembled WGS sequence"/>
</dbReference>
<dbReference type="PANTHER" id="PTHR18901">
    <property type="entry name" value="2-DEOXYGLUCOSE-6-PHOSPHATE PHOSPHATASE 2"/>
    <property type="match status" value="1"/>
</dbReference>